<dbReference type="Gene3D" id="3.40.50.1820">
    <property type="entry name" value="alpha/beta hydrolase"/>
    <property type="match status" value="1"/>
</dbReference>
<feature type="domain" description="Peptidase S9 prolyl oligopeptidase catalytic" evidence="7">
    <location>
        <begin position="481"/>
        <end position="690"/>
    </location>
</feature>
<dbReference type="PANTHER" id="PTHR42776">
    <property type="entry name" value="SERINE PEPTIDASE S9 FAMILY MEMBER"/>
    <property type="match status" value="1"/>
</dbReference>
<dbReference type="AlphaFoldDB" id="A0A8H7W0F0"/>
<name>A0A8H7W0F0_9HELO</name>
<keyword evidence="9" id="KW-1185">Reference proteome</keyword>
<dbReference type="Pfam" id="PF00326">
    <property type="entry name" value="Peptidase_S9"/>
    <property type="match status" value="1"/>
</dbReference>
<dbReference type="InterPro" id="IPR011042">
    <property type="entry name" value="6-blade_b-propeller_TolB-like"/>
</dbReference>
<comment type="caution">
    <text evidence="8">The sequence shown here is derived from an EMBL/GenBank/DDBJ whole genome shotgun (WGS) entry which is preliminary data.</text>
</comment>
<dbReference type="InterPro" id="IPR029058">
    <property type="entry name" value="AB_hydrolase_fold"/>
</dbReference>
<dbReference type="SUPFAM" id="SSF53474">
    <property type="entry name" value="alpha/beta-Hydrolases"/>
    <property type="match status" value="1"/>
</dbReference>
<keyword evidence="2" id="KW-0645">Protease</keyword>
<dbReference type="Gene3D" id="2.120.10.30">
    <property type="entry name" value="TolB, C-terminal domain"/>
    <property type="match status" value="1"/>
</dbReference>
<sequence length="749" mass="83732">MTVCAKFTPKALISAPRRSSIKPNAAGTLGLFTVQSWSFETHSKTADIRVRDFKTGKTKVLVADKNCTDATWLGEKNLVLWLKPGEENGTTDLVLADAENLSNKPEVIANFEGGFENLKVAHLDSNTIALAVTGYATPSGEPYNSAKQKKAVSTGRVYTSLFVRHWDSYVSTNKMAIWYTTLKKSHGGKSMVVEPLKNALVGHSVALESPIPPFGGAGDFDISKNGIVFVARDPKLIPAAYTKSNLYYIPLRSFTESETPSPQLVKTGNLKGYSGNPVFSPDARSVAFWRMQNMQYESDKPRLLLWPDITDLTNVQEFYETSDGEGRWDRRPEDITWSHDGEELYVTAEEYGRTKLFRLPSSPRRVKDLPEPIVHDGTVLSVSLLPKKKLLVCSSSFIDNSIWSIIDLADQDTKYFISSSFKGGKSFGISQSQVDEIWYQGSDKQQIHAWLIKPSNFDPKKKYPLAYLIHGGPQGAWGEAWSTRWNPLIYAEQGYVVVTPNPTGSTGYGMALQNGIKENWGGRPYIDLVKGFEYIEANLPFVDTSRSVALGASYGGFMINWIQGHDFGRKFKALVTHDGVFCTLNQYASEELFFPLHDFGGTLWENRAGYEKWDPSAHTANWSTPHMIIHNELDYRLPIGEGLAPFNVLQTRGVESKFLTFPDENHWVLKPENSLVWHTEVLSWINHYSGITAEREAENQARELTAVHLFNHDMGRYGEVVDDEVEALEQLEAGDDDDDGRGGPAVRVP</sequence>
<keyword evidence="4" id="KW-0378">Hydrolase</keyword>
<accession>A0A8H7W0F0</accession>
<dbReference type="FunFam" id="3.40.50.1820:FF:000028">
    <property type="entry name" value="S9 family peptidase"/>
    <property type="match status" value="1"/>
</dbReference>
<dbReference type="GO" id="GO:0004252">
    <property type="term" value="F:serine-type endopeptidase activity"/>
    <property type="evidence" value="ECO:0007669"/>
    <property type="project" value="TreeGrafter"/>
</dbReference>
<evidence type="ECO:0000256" key="6">
    <source>
        <dbReference type="ARBA" id="ARBA00032829"/>
    </source>
</evidence>
<keyword evidence="5" id="KW-0720">Serine protease</keyword>
<gene>
    <name evidence="8" type="ORF">IFR04_013546</name>
</gene>
<dbReference type="SUPFAM" id="SSF82171">
    <property type="entry name" value="DPP6 N-terminal domain-like"/>
    <property type="match status" value="1"/>
</dbReference>
<protein>
    <recommendedName>
        <fullName evidence="6">Dipeptidyl-peptidase V</fullName>
    </recommendedName>
</protein>
<proteinExistence type="inferred from homology"/>
<dbReference type="EMBL" id="JAFJYH010000321">
    <property type="protein sequence ID" value="KAG4413321.1"/>
    <property type="molecule type" value="Genomic_DNA"/>
</dbReference>
<keyword evidence="3" id="KW-0732">Signal</keyword>
<evidence type="ECO:0000256" key="4">
    <source>
        <dbReference type="ARBA" id="ARBA00022801"/>
    </source>
</evidence>
<evidence type="ECO:0000259" key="7">
    <source>
        <dbReference type="Pfam" id="PF00326"/>
    </source>
</evidence>
<evidence type="ECO:0000256" key="2">
    <source>
        <dbReference type="ARBA" id="ARBA00022670"/>
    </source>
</evidence>
<evidence type="ECO:0000256" key="5">
    <source>
        <dbReference type="ARBA" id="ARBA00022825"/>
    </source>
</evidence>
<evidence type="ECO:0000256" key="1">
    <source>
        <dbReference type="ARBA" id="ARBA00010040"/>
    </source>
</evidence>
<organism evidence="8 9">
    <name type="scientific">Cadophora malorum</name>
    <dbReference type="NCBI Taxonomy" id="108018"/>
    <lineage>
        <taxon>Eukaryota</taxon>
        <taxon>Fungi</taxon>
        <taxon>Dikarya</taxon>
        <taxon>Ascomycota</taxon>
        <taxon>Pezizomycotina</taxon>
        <taxon>Leotiomycetes</taxon>
        <taxon>Helotiales</taxon>
        <taxon>Ploettnerulaceae</taxon>
        <taxon>Cadophora</taxon>
    </lineage>
</organism>
<dbReference type="Proteomes" id="UP000664132">
    <property type="component" value="Unassembled WGS sequence"/>
</dbReference>
<evidence type="ECO:0000313" key="8">
    <source>
        <dbReference type="EMBL" id="KAG4413321.1"/>
    </source>
</evidence>
<reference evidence="8" key="1">
    <citation type="submission" date="2021-02" db="EMBL/GenBank/DDBJ databases">
        <title>Genome sequence Cadophora malorum strain M34.</title>
        <authorList>
            <person name="Stefanovic E."/>
            <person name="Vu D."/>
            <person name="Scully C."/>
            <person name="Dijksterhuis J."/>
            <person name="Roader J."/>
            <person name="Houbraken J."/>
        </authorList>
    </citation>
    <scope>NUCLEOTIDE SEQUENCE</scope>
    <source>
        <strain evidence="8">M34</strain>
    </source>
</reference>
<evidence type="ECO:0000313" key="9">
    <source>
        <dbReference type="Proteomes" id="UP000664132"/>
    </source>
</evidence>
<dbReference type="PANTHER" id="PTHR42776:SF13">
    <property type="entry name" value="DIPEPTIDYL-PEPTIDASE 5"/>
    <property type="match status" value="1"/>
</dbReference>
<dbReference type="OrthoDB" id="416344at2759"/>
<comment type="similarity">
    <text evidence="1">Belongs to the peptidase S9C family.</text>
</comment>
<dbReference type="GO" id="GO:0006508">
    <property type="term" value="P:proteolysis"/>
    <property type="evidence" value="ECO:0007669"/>
    <property type="project" value="UniProtKB-KW"/>
</dbReference>
<evidence type="ECO:0000256" key="3">
    <source>
        <dbReference type="ARBA" id="ARBA00022729"/>
    </source>
</evidence>
<dbReference type="InterPro" id="IPR001375">
    <property type="entry name" value="Peptidase_S9_cat"/>
</dbReference>